<keyword evidence="2" id="KW-0058">Aromatic hydrocarbons catabolism</keyword>
<protein>
    <submittedName>
        <fullName evidence="6">Microsomal epoxide hydrolase</fullName>
    </submittedName>
</protein>
<dbReference type="PIRSF" id="PIRSF001112">
    <property type="entry name" value="Epoxide_hydrolase"/>
    <property type="match status" value="1"/>
</dbReference>
<dbReference type="GO" id="GO:0097176">
    <property type="term" value="P:epoxide metabolic process"/>
    <property type="evidence" value="ECO:0007669"/>
    <property type="project" value="TreeGrafter"/>
</dbReference>
<gene>
    <name evidence="6" type="ORF">GCM10017771_90110</name>
</gene>
<feature type="active site" description="Nucleophile" evidence="4">
    <location>
        <position position="209"/>
    </location>
</feature>
<organism evidence="6 7">
    <name type="scientific">Streptomyces capitiformicae</name>
    <dbReference type="NCBI Taxonomy" id="2014920"/>
    <lineage>
        <taxon>Bacteria</taxon>
        <taxon>Bacillati</taxon>
        <taxon>Actinomycetota</taxon>
        <taxon>Actinomycetes</taxon>
        <taxon>Kitasatosporales</taxon>
        <taxon>Streptomycetaceae</taxon>
        <taxon>Streptomyces</taxon>
    </lineage>
</organism>
<accession>A0A918ZRD0</accession>
<dbReference type="InterPro" id="IPR016292">
    <property type="entry name" value="Epoxide_hydrolase"/>
</dbReference>
<reference evidence="6" key="1">
    <citation type="journal article" date="2014" name="Int. J. Syst. Evol. Microbiol.">
        <title>Complete genome sequence of Corynebacterium casei LMG S-19264T (=DSM 44701T), isolated from a smear-ripened cheese.</title>
        <authorList>
            <consortium name="US DOE Joint Genome Institute (JGI-PGF)"/>
            <person name="Walter F."/>
            <person name="Albersmeier A."/>
            <person name="Kalinowski J."/>
            <person name="Ruckert C."/>
        </authorList>
    </citation>
    <scope>NUCLEOTIDE SEQUENCE</scope>
    <source>
        <strain evidence="6">CGMCC 4.7403</strain>
    </source>
</reference>
<feature type="active site" description="Proton donor" evidence="4">
    <location>
        <position position="348"/>
    </location>
</feature>
<evidence type="ECO:0000256" key="1">
    <source>
        <dbReference type="ARBA" id="ARBA00010088"/>
    </source>
</evidence>
<proteinExistence type="inferred from homology"/>
<evidence type="ECO:0000256" key="4">
    <source>
        <dbReference type="PIRSR" id="PIRSR001112-1"/>
    </source>
</evidence>
<dbReference type="Proteomes" id="UP000603227">
    <property type="component" value="Unassembled WGS sequence"/>
</dbReference>
<comment type="similarity">
    <text evidence="1">Belongs to the peptidase S33 family.</text>
</comment>
<evidence type="ECO:0000259" key="5">
    <source>
        <dbReference type="Pfam" id="PF06441"/>
    </source>
</evidence>
<dbReference type="PANTHER" id="PTHR21661">
    <property type="entry name" value="EPOXIDE HYDROLASE 1-RELATED"/>
    <property type="match status" value="1"/>
</dbReference>
<feature type="domain" description="Epoxide hydrolase N-terminal" evidence="5">
    <location>
        <begin position="34"/>
        <end position="140"/>
    </location>
</feature>
<dbReference type="PRINTS" id="PR00412">
    <property type="entry name" value="EPOXHYDRLASE"/>
</dbReference>
<dbReference type="InterPro" id="IPR029058">
    <property type="entry name" value="AB_hydrolase_fold"/>
</dbReference>
<keyword evidence="3 6" id="KW-0378">Hydrolase</keyword>
<dbReference type="GO" id="GO:0004301">
    <property type="term" value="F:epoxide hydrolase activity"/>
    <property type="evidence" value="ECO:0007669"/>
    <property type="project" value="TreeGrafter"/>
</dbReference>
<dbReference type="InterPro" id="IPR000639">
    <property type="entry name" value="Epox_hydrolase-like"/>
</dbReference>
<dbReference type="SUPFAM" id="SSF53474">
    <property type="entry name" value="alpha/beta-Hydrolases"/>
    <property type="match status" value="1"/>
</dbReference>
<feature type="active site" description="Proton acceptor" evidence="4">
    <location>
        <position position="398"/>
    </location>
</feature>
<evidence type="ECO:0000313" key="6">
    <source>
        <dbReference type="EMBL" id="GHE66380.1"/>
    </source>
</evidence>
<dbReference type="Pfam" id="PF06441">
    <property type="entry name" value="EHN"/>
    <property type="match status" value="1"/>
</dbReference>
<dbReference type="InterPro" id="IPR010497">
    <property type="entry name" value="Epoxide_hydro_N"/>
</dbReference>
<keyword evidence="7" id="KW-1185">Reference proteome</keyword>
<comment type="caution">
    <text evidence="6">The sequence shown here is derived from an EMBL/GenBank/DDBJ whole genome shotgun (WGS) entry which is preliminary data.</text>
</comment>
<dbReference type="EMBL" id="BNAT01000064">
    <property type="protein sequence ID" value="GHE66380.1"/>
    <property type="molecule type" value="Genomic_DNA"/>
</dbReference>
<dbReference type="AlphaFoldDB" id="A0A918ZRD0"/>
<name>A0A918ZRD0_9ACTN</name>
<dbReference type="PANTHER" id="PTHR21661:SF35">
    <property type="entry name" value="EPOXIDE HYDROLASE"/>
    <property type="match status" value="1"/>
</dbReference>
<sequence>MPANNGDSRHVRERMKEFDMTSVDLDASAAETAIRDFRVEISQEAVTELRRRLAATRWPDPLATPETWDRGVPVSYLRGLAAYWERDFDWRQQETRLNDFPQFLTDIDEQQIHFIHARSRRSDAVPLLLLHGWPGSVLEFLKVLGPLTDPDGHGAPGAPAFHVVAPSLPGIGFSTPISAKGASSGRIARLFATLMARLGYDRYGVQGGDRGSTAAPLIGLVDSEHVLGIHINAPTVGFYPWPQMIGEQAALQETTGLTEHEKKHVERAQRLGADGIGYIAIQSTRPQTLSYGLTDSPVGQLAWIVEKFREWTDPAKELPEEAVDRDQLLANVSLYWFTGTAGSSADLYWEDTHTLDWLPQPTDIPTGVALFADDKGIRGFAEKTYNIVRWTEFDTGGHFAAMETPDLLVNDIREFFGKLR</sequence>
<evidence type="ECO:0000256" key="2">
    <source>
        <dbReference type="ARBA" id="ARBA00022797"/>
    </source>
</evidence>
<evidence type="ECO:0000256" key="3">
    <source>
        <dbReference type="ARBA" id="ARBA00022801"/>
    </source>
</evidence>
<evidence type="ECO:0000313" key="7">
    <source>
        <dbReference type="Proteomes" id="UP000603227"/>
    </source>
</evidence>
<reference evidence="6" key="2">
    <citation type="submission" date="2020-09" db="EMBL/GenBank/DDBJ databases">
        <authorList>
            <person name="Sun Q."/>
            <person name="Zhou Y."/>
        </authorList>
    </citation>
    <scope>NUCLEOTIDE SEQUENCE</scope>
    <source>
        <strain evidence="6">CGMCC 4.7403</strain>
    </source>
</reference>
<dbReference type="Gene3D" id="3.40.50.1820">
    <property type="entry name" value="alpha/beta hydrolase"/>
    <property type="match status" value="1"/>
</dbReference>